<reference evidence="6" key="1">
    <citation type="submission" date="2020-05" db="EMBL/GenBank/DDBJ databases">
        <title>WGS assembly of Panicum virgatum.</title>
        <authorList>
            <person name="Lovell J.T."/>
            <person name="Jenkins J."/>
            <person name="Shu S."/>
            <person name="Juenger T.E."/>
            <person name="Schmutz J."/>
        </authorList>
    </citation>
    <scope>NUCLEOTIDE SEQUENCE</scope>
    <source>
        <strain evidence="6">AP13</strain>
    </source>
</reference>
<dbReference type="GO" id="GO:0003714">
    <property type="term" value="F:transcription corepressor activity"/>
    <property type="evidence" value="ECO:0007669"/>
    <property type="project" value="TreeGrafter"/>
</dbReference>
<feature type="compositionally biased region" description="Basic and acidic residues" evidence="5">
    <location>
        <begin position="308"/>
        <end position="324"/>
    </location>
</feature>
<dbReference type="CDD" id="cd23159">
    <property type="entry name" value="Prefoldin_URI1"/>
    <property type="match status" value="1"/>
</dbReference>
<evidence type="ECO:0000256" key="1">
    <source>
        <dbReference type="ARBA" id="ARBA00004123"/>
    </source>
</evidence>
<dbReference type="GO" id="GO:0009409">
    <property type="term" value="P:response to cold"/>
    <property type="evidence" value="ECO:0007669"/>
    <property type="project" value="UniProtKB-ARBA"/>
</dbReference>
<dbReference type="Proteomes" id="UP000823388">
    <property type="component" value="Chromosome 5N"/>
</dbReference>
<evidence type="ECO:0000256" key="3">
    <source>
        <dbReference type="ARBA" id="ARBA00038295"/>
    </source>
</evidence>
<dbReference type="Gene3D" id="1.10.287.370">
    <property type="match status" value="1"/>
</dbReference>
<feature type="compositionally biased region" description="Polar residues" evidence="5">
    <location>
        <begin position="427"/>
        <end position="445"/>
    </location>
</feature>
<dbReference type="GO" id="GO:0003682">
    <property type="term" value="F:chromatin binding"/>
    <property type="evidence" value="ECO:0007669"/>
    <property type="project" value="TreeGrafter"/>
</dbReference>
<keyword evidence="7" id="KW-1185">Reference proteome</keyword>
<feature type="compositionally biased region" description="Basic residues" evidence="5">
    <location>
        <begin position="96"/>
        <end position="111"/>
    </location>
</feature>
<dbReference type="GO" id="GO:0000122">
    <property type="term" value="P:negative regulation of transcription by RNA polymerase II"/>
    <property type="evidence" value="ECO:0007669"/>
    <property type="project" value="TreeGrafter"/>
</dbReference>
<dbReference type="AlphaFoldDB" id="A0A8T0S909"/>
<dbReference type="Pfam" id="PF02996">
    <property type="entry name" value="Prefoldin"/>
    <property type="match status" value="1"/>
</dbReference>
<proteinExistence type="inferred from homology"/>
<keyword evidence="2" id="KW-0539">Nucleus</keyword>
<keyword evidence="4" id="KW-0175">Coiled coil</keyword>
<name>A0A8T0S909_PANVG</name>
<evidence type="ECO:0000256" key="5">
    <source>
        <dbReference type="SAM" id="MobiDB-lite"/>
    </source>
</evidence>
<dbReference type="GO" id="GO:0005634">
    <property type="term" value="C:nucleus"/>
    <property type="evidence" value="ECO:0007669"/>
    <property type="project" value="UniProtKB-SubCell"/>
</dbReference>
<dbReference type="InterPro" id="IPR052255">
    <property type="entry name" value="RNA_pol_II_subunit5-mediator"/>
</dbReference>
<dbReference type="FunFam" id="1.10.287.370:FF:000009">
    <property type="entry name" value="Prefoldin chaperone subunit family protein"/>
    <property type="match status" value="1"/>
</dbReference>
<dbReference type="PANTHER" id="PTHR15111:SF0">
    <property type="entry name" value="UNCONVENTIONAL PREFOLDIN RPB5 INTERACTOR 1"/>
    <property type="match status" value="1"/>
</dbReference>
<dbReference type="SUPFAM" id="SSF46579">
    <property type="entry name" value="Prefoldin"/>
    <property type="match status" value="1"/>
</dbReference>
<comment type="caution">
    <text evidence="6">The sequence shown here is derived from an EMBL/GenBank/DDBJ whole genome shotgun (WGS) entry which is preliminary data.</text>
</comment>
<comment type="similarity">
    <text evidence="3">Belongs to the RNA polymerase II subunit 5-mediating protein family.</text>
</comment>
<comment type="subcellular location">
    <subcellularLocation>
        <location evidence="1">Nucleus</location>
    </subcellularLocation>
</comment>
<dbReference type="InterPro" id="IPR004127">
    <property type="entry name" value="Prefoldin_subunit_alpha"/>
</dbReference>
<feature type="compositionally biased region" description="Polar residues" evidence="5">
    <location>
        <begin position="356"/>
        <end position="377"/>
    </location>
</feature>
<feature type="compositionally biased region" description="Polar residues" evidence="5">
    <location>
        <begin position="519"/>
        <end position="535"/>
    </location>
</feature>
<protein>
    <submittedName>
        <fullName evidence="6">Uncharacterized protein</fullName>
    </submittedName>
</protein>
<feature type="region of interest" description="Disordered" evidence="5">
    <location>
        <begin position="79"/>
        <end position="111"/>
    </location>
</feature>
<dbReference type="GO" id="GO:0019212">
    <property type="term" value="F:phosphatase inhibitor activity"/>
    <property type="evidence" value="ECO:0007669"/>
    <property type="project" value="TreeGrafter"/>
</dbReference>
<accession>A0A8T0S909</accession>
<dbReference type="InterPro" id="IPR009053">
    <property type="entry name" value="Prefoldin"/>
</dbReference>
<dbReference type="PANTHER" id="PTHR15111">
    <property type="entry name" value="RNA POLYMERASE II SUBUNIT 5-MEDIATING PROTEIN NNX3"/>
    <property type="match status" value="1"/>
</dbReference>
<feature type="region of interest" description="Disordered" evidence="5">
    <location>
        <begin position="287"/>
        <end position="550"/>
    </location>
</feature>
<gene>
    <name evidence="6" type="ORF">PVAP13_5NG613800</name>
</gene>
<feature type="compositionally biased region" description="Low complexity" evidence="5">
    <location>
        <begin position="14"/>
        <end position="27"/>
    </location>
</feature>
<feature type="compositionally biased region" description="Acidic residues" evidence="5">
    <location>
        <begin position="381"/>
        <end position="402"/>
    </location>
</feature>
<feature type="region of interest" description="Disordered" evidence="5">
    <location>
        <begin position="1"/>
        <end position="41"/>
    </location>
</feature>
<evidence type="ECO:0000256" key="4">
    <source>
        <dbReference type="SAM" id="Coils"/>
    </source>
</evidence>
<evidence type="ECO:0000313" key="7">
    <source>
        <dbReference type="Proteomes" id="UP000823388"/>
    </source>
</evidence>
<dbReference type="EMBL" id="CM029046">
    <property type="protein sequence ID" value="KAG2594024.1"/>
    <property type="molecule type" value="Genomic_DNA"/>
</dbReference>
<sequence>MVVRFSQAESNKVTPTPTGAALAAAASPVPPPRGLLSGPAASAHPLPTSIADAEASSRRAARFIAFLIAGLGLPLCREGGRSDSRRRSAQKAAPRTQRRARRPARRCRRSRGRRRTELAIAWGVLVGRWRSGGEVMAAPRKGTATPLGAVFSPEETKRAVARVSESIADRRAELGRLQGFVADNAALVSLGNRLPDELSHDIMVPFGGAAFFPGRLIHTNELLVLLGEGYYAERSAKQTTDILRRRGVELEAQVEAMKATISDLEAEAKFFESTAVEASEGLVEIREEYDEDTESNSSKDASVASGGRSDKDKEHARIMARLDELEMEEREAGSTSEEEDDGGAGTSVDGEENEESGNALSDGNEHQSSSFGTSFSRNGGDGDDDEDDEGAGTSEDDEENEESGNVLNDRSHGNIQLKSALKKPGGISQSHTPSAHTSHPITNSEVRVRKAVSFEDDKHVVGSSKSPSLPLDPSYPAPGLKGSSNPPPSPERKIISSGRQAFTGSIVERDDNLLPIQPPGSSSLAKPGTSASSRPMSRFKMQMQMQKGER</sequence>
<evidence type="ECO:0000313" key="6">
    <source>
        <dbReference type="EMBL" id="KAG2594024.1"/>
    </source>
</evidence>
<evidence type="ECO:0000256" key="2">
    <source>
        <dbReference type="ARBA" id="ARBA00023242"/>
    </source>
</evidence>
<feature type="compositionally biased region" description="Basic and acidic residues" evidence="5">
    <location>
        <begin position="446"/>
        <end position="460"/>
    </location>
</feature>
<dbReference type="GO" id="GO:0006457">
    <property type="term" value="P:protein folding"/>
    <property type="evidence" value="ECO:0007669"/>
    <property type="project" value="UniProtKB-ARBA"/>
</dbReference>
<feature type="compositionally biased region" description="Low complexity" evidence="5">
    <location>
        <begin position="463"/>
        <end position="478"/>
    </location>
</feature>
<feature type="coiled-coil region" evidence="4">
    <location>
        <begin position="247"/>
        <end position="274"/>
    </location>
</feature>
<organism evidence="6 7">
    <name type="scientific">Panicum virgatum</name>
    <name type="common">Blackwell switchgrass</name>
    <dbReference type="NCBI Taxonomy" id="38727"/>
    <lineage>
        <taxon>Eukaryota</taxon>
        <taxon>Viridiplantae</taxon>
        <taxon>Streptophyta</taxon>
        <taxon>Embryophyta</taxon>
        <taxon>Tracheophyta</taxon>
        <taxon>Spermatophyta</taxon>
        <taxon>Magnoliopsida</taxon>
        <taxon>Liliopsida</taxon>
        <taxon>Poales</taxon>
        <taxon>Poaceae</taxon>
        <taxon>PACMAD clade</taxon>
        <taxon>Panicoideae</taxon>
        <taxon>Panicodae</taxon>
        <taxon>Paniceae</taxon>
        <taxon>Panicinae</taxon>
        <taxon>Panicum</taxon>
        <taxon>Panicum sect. Hiantes</taxon>
    </lineage>
</organism>